<comment type="function">
    <text evidence="4">Has an important function as a repair enzyme for proteins that have been inactivated by oxidation. Catalyzes the reversible oxidation-reduction of methionine sulfoxide in proteins to methionine.</text>
</comment>
<dbReference type="InterPro" id="IPR036509">
    <property type="entry name" value="Met_Sox_Rdtase_MsrA_sf"/>
</dbReference>
<dbReference type="PANTHER" id="PTHR43774">
    <property type="entry name" value="PEPTIDE METHIONINE SULFOXIDE REDUCTASE"/>
    <property type="match status" value="1"/>
</dbReference>
<evidence type="ECO:0000313" key="7">
    <source>
        <dbReference type="Proteomes" id="UP000242886"/>
    </source>
</evidence>
<comment type="catalytic activity">
    <reaction evidence="3 4">
        <text>[thioredoxin]-disulfide + L-methionine + H2O = L-methionine (S)-S-oxide + [thioredoxin]-dithiol</text>
        <dbReference type="Rhea" id="RHEA:19993"/>
        <dbReference type="Rhea" id="RHEA-COMP:10698"/>
        <dbReference type="Rhea" id="RHEA-COMP:10700"/>
        <dbReference type="ChEBI" id="CHEBI:15377"/>
        <dbReference type="ChEBI" id="CHEBI:29950"/>
        <dbReference type="ChEBI" id="CHEBI:50058"/>
        <dbReference type="ChEBI" id="CHEBI:57844"/>
        <dbReference type="ChEBI" id="CHEBI:58772"/>
        <dbReference type="EC" id="1.8.4.11"/>
    </reaction>
</comment>
<accession>A0A7Z7HSS9</accession>
<keyword evidence="7" id="KW-1185">Reference proteome</keyword>
<dbReference type="HAMAP" id="MF_01401">
    <property type="entry name" value="MsrA"/>
    <property type="match status" value="1"/>
</dbReference>
<dbReference type="GO" id="GO:0008113">
    <property type="term" value="F:peptide-methionine (S)-S-oxide reductase activity"/>
    <property type="evidence" value="ECO:0007669"/>
    <property type="project" value="UniProtKB-UniRule"/>
</dbReference>
<dbReference type="InterPro" id="IPR002569">
    <property type="entry name" value="Met_Sox_Rdtase_MsrA_dom"/>
</dbReference>
<evidence type="ECO:0000256" key="3">
    <source>
        <dbReference type="ARBA" id="ARBA00048782"/>
    </source>
</evidence>
<comment type="similarity">
    <text evidence="4">Belongs to the MsrA Met sulfoxide reductase family.</text>
</comment>
<dbReference type="EMBL" id="LT837803">
    <property type="protein sequence ID" value="SMB31168.1"/>
    <property type="molecule type" value="Genomic_DNA"/>
</dbReference>
<name>A0A7Z7HSS9_9PROT</name>
<organism evidence="6 7">
    <name type="scientific">Sterolibacterium denitrificans</name>
    <dbReference type="NCBI Taxonomy" id="157592"/>
    <lineage>
        <taxon>Bacteria</taxon>
        <taxon>Pseudomonadati</taxon>
        <taxon>Pseudomonadota</taxon>
        <taxon>Betaproteobacteria</taxon>
        <taxon>Nitrosomonadales</taxon>
        <taxon>Sterolibacteriaceae</taxon>
        <taxon>Sterolibacterium</taxon>
    </lineage>
</organism>
<feature type="active site" evidence="4">
    <location>
        <position position="28"/>
    </location>
</feature>
<dbReference type="PANTHER" id="PTHR43774:SF1">
    <property type="entry name" value="PEPTIDE METHIONINE SULFOXIDE REDUCTASE MSRA 2"/>
    <property type="match status" value="1"/>
</dbReference>
<reference evidence="6" key="1">
    <citation type="submission" date="2017-03" db="EMBL/GenBank/DDBJ databases">
        <authorList>
            <consortium name="AG Boll"/>
        </authorList>
    </citation>
    <scope>NUCLEOTIDE SEQUENCE [LARGE SCALE GENOMIC DNA]</scope>
    <source>
        <strain evidence="6">Chol</strain>
    </source>
</reference>
<dbReference type="Proteomes" id="UP000242886">
    <property type="component" value="Chromosome SDENCHOL"/>
</dbReference>
<evidence type="ECO:0000256" key="2">
    <source>
        <dbReference type="ARBA" id="ARBA00047806"/>
    </source>
</evidence>
<comment type="catalytic activity">
    <reaction evidence="2 4">
        <text>L-methionyl-[protein] + [thioredoxin]-disulfide + H2O = L-methionyl-(S)-S-oxide-[protein] + [thioredoxin]-dithiol</text>
        <dbReference type="Rhea" id="RHEA:14217"/>
        <dbReference type="Rhea" id="RHEA-COMP:10698"/>
        <dbReference type="Rhea" id="RHEA-COMP:10700"/>
        <dbReference type="Rhea" id="RHEA-COMP:12313"/>
        <dbReference type="Rhea" id="RHEA-COMP:12315"/>
        <dbReference type="ChEBI" id="CHEBI:15377"/>
        <dbReference type="ChEBI" id="CHEBI:16044"/>
        <dbReference type="ChEBI" id="CHEBI:29950"/>
        <dbReference type="ChEBI" id="CHEBI:44120"/>
        <dbReference type="ChEBI" id="CHEBI:50058"/>
        <dbReference type="EC" id="1.8.4.11"/>
    </reaction>
</comment>
<feature type="domain" description="Peptide methionine sulphoxide reductase MsrA" evidence="5">
    <location>
        <begin position="21"/>
        <end position="173"/>
    </location>
</feature>
<dbReference type="NCBIfam" id="TIGR00401">
    <property type="entry name" value="msrA"/>
    <property type="match status" value="1"/>
</dbReference>
<keyword evidence="1 4" id="KW-0560">Oxidoreductase</keyword>
<proteinExistence type="inferred from homology"/>
<gene>
    <name evidence="4 6" type="primary">msrA</name>
    <name evidence="6" type="ORF">SDENCHOL_21097</name>
</gene>
<evidence type="ECO:0000256" key="1">
    <source>
        <dbReference type="ARBA" id="ARBA00023002"/>
    </source>
</evidence>
<dbReference type="AlphaFoldDB" id="A0A7Z7HSS9"/>
<evidence type="ECO:0000313" key="6">
    <source>
        <dbReference type="EMBL" id="SMB31168.1"/>
    </source>
</evidence>
<protein>
    <recommendedName>
        <fullName evidence="4">Peptide methionine sulfoxide reductase MsrA</fullName>
        <shortName evidence="4">Protein-methionine-S-oxide reductase</shortName>
        <ecNumber evidence="4">1.8.4.11</ecNumber>
    </recommendedName>
    <alternativeName>
        <fullName evidence="4">Peptide-methionine (S)-S-oxide reductase</fullName>
        <shortName evidence="4">Peptide Met(O) reductase</shortName>
    </alternativeName>
</protein>
<dbReference type="EC" id="1.8.4.11" evidence="4"/>
<dbReference type="Pfam" id="PF01625">
    <property type="entry name" value="PMSR"/>
    <property type="match status" value="1"/>
</dbReference>
<sequence length="193" mass="21123">MMNAAASAMPTATSTDSALETATLGGGCFWCLEAIFSRLRGVVSVESGYSGGHVADPDYATVCTGDSGYAEVVRIRFDPELIRYGDLLEVFFAIHDPTTPDRQGHDVGSQYRSVIHTHGAAQERSAREAIAALDAAQSFPAPIVTQVQPAERFYPAEEEHRNYYANHPHQGYCLTVVAPKLVKFLRQFAERLK</sequence>
<dbReference type="Gene3D" id="3.30.1060.10">
    <property type="entry name" value="Peptide methionine sulphoxide reductase MsrA"/>
    <property type="match status" value="1"/>
</dbReference>
<evidence type="ECO:0000256" key="4">
    <source>
        <dbReference type="HAMAP-Rule" id="MF_01401"/>
    </source>
</evidence>
<dbReference type="RefSeq" id="WP_231912982.1">
    <property type="nucleotide sequence ID" value="NZ_LFZK01000001.1"/>
</dbReference>
<evidence type="ECO:0000259" key="5">
    <source>
        <dbReference type="Pfam" id="PF01625"/>
    </source>
</evidence>
<dbReference type="SUPFAM" id="SSF55068">
    <property type="entry name" value="Peptide methionine sulfoxide reductase"/>
    <property type="match status" value="1"/>
</dbReference>